<keyword evidence="4" id="KW-1185">Reference proteome</keyword>
<dbReference type="EMBL" id="CP058952">
    <property type="protein sequence ID" value="QLI81435.1"/>
    <property type="molecule type" value="Genomic_DNA"/>
</dbReference>
<accession>A0A7D5V9G5</accession>
<feature type="transmembrane region" description="Helical" evidence="2">
    <location>
        <begin position="12"/>
        <end position="36"/>
    </location>
</feature>
<evidence type="ECO:0008006" key="5">
    <source>
        <dbReference type="Google" id="ProtNLM"/>
    </source>
</evidence>
<organism evidence="3 4">
    <name type="scientific">Chitinibacter fontanus</name>
    <dbReference type="NCBI Taxonomy" id="1737446"/>
    <lineage>
        <taxon>Bacteria</taxon>
        <taxon>Pseudomonadati</taxon>
        <taxon>Pseudomonadota</taxon>
        <taxon>Betaproteobacteria</taxon>
        <taxon>Neisseriales</taxon>
        <taxon>Chitinibacteraceae</taxon>
        <taxon>Chitinibacter</taxon>
    </lineage>
</organism>
<dbReference type="KEGG" id="cfon:HZU75_07800"/>
<evidence type="ECO:0000313" key="4">
    <source>
        <dbReference type="Proteomes" id="UP000510822"/>
    </source>
</evidence>
<proteinExistence type="predicted"/>
<evidence type="ECO:0000256" key="2">
    <source>
        <dbReference type="SAM" id="Phobius"/>
    </source>
</evidence>
<dbReference type="Gene3D" id="2.10.10.90">
    <property type="match status" value="1"/>
</dbReference>
<gene>
    <name evidence="3" type="ORF">HZU75_07800</name>
</gene>
<feature type="region of interest" description="Disordered" evidence="1">
    <location>
        <begin position="492"/>
        <end position="519"/>
    </location>
</feature>
<keyword evidence="2" id="KW-0472">Membrane</keyword>
<evidence type="ECO:0000256" key="1">
    <source>
        <dbReference type="SAM" id="MobiDB-lite"/>
    </source>
</evidence>
<protein>
    <recommendedName>
        <fullName evidence="5">Type IV pilus modification protein PilV</fullName>
    </recommendedName>
</protein>
<evidence type="ECO:0000313" key="3">
    <source>
        <dbReference type="EMBL" id="QLI81435.1"/>
    </source>
</evidence>
<sequence length="613" mass="66432">MKKYQLKQGFALIEILVSAFILTVGLLAIAKLQVYLMQESTLSAEKSKALTESGQMLENIRYNNYQYSNLNIDHIKAANNNSSSASFTFNMLSAATTVADLAQYVTQTKWTDAFGRTQNLYSVSYISSLLQISGSTTGGTTAKNKSGINPIEFDRNKTYYKDSIVKKDGKQYILDGSGYTTPVLNPVNGNTNDPGVNSKWQEIDYYAEGSLFWENTNATHGICTIKIKNADNFKCAPNEFSGITKRTLCEDQSGPSTDCTAVTEKGKTSYYKYGGKYIMQADFSCAIVASSSDSALVELSCDSLQGSQTTLVGTLNLTSKSTLATATKQFDDHTMPLQNLGTQYVSSNTASTIPDSCTPDVIFWEPKNISGTTYAYNAGDAVCYNKVIYVAKTGVGGPYAAYATNSPPDVMSSTSAVWAYSKACTNSVSTPEWTTANNKDFLTVGQKACYQGVEIYISSNLQTTGSNKNTTSLPGATNSKWLFSYSTSTVTPTPSVTTSPTVTPSVTATPSPTATPDSTGLCPTYSNSVTYSKDMVVKYDSKYWNSLTTIYANSNWSPGVPGTWGTIINWNSTTKYVANTFVLYSGKVYKTANGTNKNETDPSVNTKWAFVCQ</sequence>
<dbReference type="RefSeq" id="WP_180308561.1">
    <property type="nucleotide sequence ID" value="NZ_CP058952.1"/>
</dbReference>
<dbReference type="Proteomes" id="UP000510822">
    <property type="component" value="Chromosome"/>
</dbReference>
<name>A0A7D5V9G5_9NEIS</name>
<keyword evidence="2" id="KW-0812">Transmembrane</keyword>
<dbReference type="AlphaFoldDB" id="A0A7D5V9G5"/>
<keyword evidence="2" id="KW-1133">Transmembrane helix</keyword>
<reference evidence="3 4" key="1">
    <citation type="journal article" date="2016" name="Int. J. Syst. Evol. Microbiol.">
        <title>Chitinibacter fontanus sp. nov., isolated from a spring.</title>
        <authorList>
            <person name="Sheu S.Y."/>
            <person name="Li Y.S."/>
            <person name="Young C.C."/>
            <person name="Chen W.M."/>
        </authorList>
    </citation>
    <scope>NUCLEOTIDE SEQUENCE [LARGE SCALE GENOMIC DNA]</scope>
    <source>
        <strain evidence="3 4">STM-7</strain>
    </source>
</reference>